<dbReference type="EMBL" id="JXTC01000275">
    <property type="protein sequence ID" value="PON71768.1"/>
    <property type="molecule type" value="Genomic_DNA"/>
</dbReference>
<organism evidence="1 2">
    <name type="scientific">Trema orientale</name>
    <name type="common">Charcoal tree</name>
    <name type="synonym">Celtis orientalis</name>
    <dbReference type="NCBI Taxonomy" id="63057"/>
    <lineage>
        <taxon>Eukaryota</taxon>
        <taxon>Viridiplantae</taxon>
        <taxon>Streptophyta</taxon>
        <taxon>Embryophyta</taxon>
        <taxon>Tracheophyta</taxon>
        <taxon>Spermatophyta</taxon>
        <taxon>Magnoliopsida</taxon>
        <taxon>eudicotyledons</taxon>
        <taxon>Gunneridae</taxon>
        <taxon>Pentapetalae</taxon>
        <taxon>rosids</taxon>
        <taxon>fabids</taxon>
        <taxon>Rosales</taxon>
        <taxon>Cannabaceae</taxon>
        <taxon>Trema</taxon>
    </lineage>
</organism>
<comment type="caution">
    <text evidence="1">The sequence shown here is derived from an EMBL/GenBank/DDBJ whole genome shotgun (WGS) entry which is preliminary data.</text>
</comment>
<reference evidence="2" key="1">
    <citation type="submission" date="2016-06" db="EMBL/GenBank/DDBJ databases">
        <title>Parallel loss of symbiosis genes in relatives of nitrogen-fixing non-legume Parasponia.</title>
        <authorList>
            <person name="Van Velzen R."/>
            <person name="Holmer R."/>
            <person name="Bu F."/>
            <person name="Rutten L."/>
            <person name="Van Zeijl A."/>
            <person name="Liu W."/>
            <person name="Santuari L."/>
            <person name="Cao Q."/>
            <person name="Sharma T."/>
            <person name="Shen D."/>
            <person name="Roswanjaya Y."/>
            <person name="Wardhani T."/>
            <person name="Kalhor M.S."/>
            <person name="Jansen J."/>
            <person name="Van den Hoogen J."/>
            <person name="Gungor B."/>
            <person name="Hartog M."/>
            <person name="Hontelez J."/>
            <person name="Verver J."/>
            <person name="Yang W.-C."/>
            <person name="Schijlen E."/>
            <person name="Repin R."/>
            <person name="Schilthuizen M."/>
            <person name="Schranz E."/>
            <person name="Heidstra R."/>
            <person name="Miyata K."/>
            <person name="Fedorova E."/>
            <person name="Kohlen W."/>
            <person name="Bisseling T."/>
            <person name="Smit S."/>
            <person name="Geurts R."/>
        </authorList>
    </citation>
    <scope>NUCLEOTIDE SEQUENCE [LARGE SCALE GENOMIC DNA]</scope>
    <source>
        <strain evidence="2">cv. RG33-2</strain>
    </source>
</reference>
<keyword evidence="2" id="KW-1185">Reference proteome</keyword>
<dbReference type="Proteomes" id="UP000237000">
    <property type="component" value="Unassembled WGS sequence"/>
</dbReference>
<evidence type="ECO:0000313" key="1">
    <source>
        <dbReference type="EMBL" id="PON71768.1"/>
    </source>
</evidence>
<accession>A0A2P5DEQ0</accession>
<dbReference type="InParanoid" id="A0A2P5DEQ0"/>
<protein>
    <submittedName>
        <fullName evidence="1">Uncharacterized protein</fullName>
    </submittedName>
</protein>
<proteinExistence type="predicted"/>
<name>A0A2P5DEQ0_TREOI</name>
<gene>
    <name evidence="1" type="ORF">TorRG33x02_253600</name>
</gene>
<evidence type="ECO:0000313" key="2">
    <source>
        <dbReference type="Proteomes" id="UP000237000"/>
    </source>
</evidence>
<dbReference type="AlphaFoldDB" id="A0A2P5DEQ0"/>
<sequence>MSDVAVEERIEERGIVAELHGGMLRQRVAVSGIAQACIGHRNGMTMARWLGEDIGMVAEEISGCWHLTVQWKW</sequence>